<evidence type="ECO:0000313" key="4">
    <source>
        <dbReference type="Proteomes" id="UP000238042"/>
    </source>
</evidence>
<gene>
    <name evidence="2" type="primary">sbcD</name>
    <name evidence="3" type="ORF">C4S77_06630</name>
</gene>
<name>A0A2S8ACM7_9FLAO</name>
<accession>A0A2S8ACM7</accession>
<evidence type="ECO:0000256" key="2">
    <source>
        <dbReference type="RuleBase" id="RU363069"/>
    </source>
</evidence>
<keyword evidence="4" id="KW-1185">Reference proteome</keyword>
<keyword evidence="2" id="KW-0255">Endonuclease</keyword>
<dbReference type="NCBIfam" id="TIGR00619">
    <property type="entry name" value="sbcd"/>
    <property type="match status" value="1"/>
</dbReference>
<dbReference type="OrthoDB" id="9773856at2"/>
<keyword evidence="2" id="KW-0269">Exonuclease</keyword>
<keyword evidence="2" id="KW-0233">DNA recombination</keyword>
<dbReference type="PANTHER" id="PTHR30337:SF0">
    <property type="entry name" value="NUCLEASE SBCCD SUBUNIT D"/>
    <property type="match status" value="1"/>
</dbReference>
<dbReference type="InterPro" id="IPR004593">
    <property type="entry name" value="SbcD"/>
</dbReference>
<dbReference type="GO" id="GO:0006260">
    <property type="term" value="P:DNA replication"/>
    <property type="evidence" value="ECO:0007669"/>
    <property type="project" value="UniProtKB-KW"/>
</dbReference>
<evidence type="ECO:0000313" key="3">
    <source>
        <dbReference type="EMBL" id="PQL92688.1"/>
    </source>
</evidence>
<comment type="similarity">
    <text evidence="2">Belongs to the SbcD family.</text>
</comment>
<dbReference type="CDD" id="cd00840">
    <property type="entry name" value="MPP_Mre11_N"/>
    <property type="match status" value="1"/>
</dbReference>
<organism evidence="3 4">
    <name type="scientific">Apibacter adventoris</name>
    <dbReference type="NCBI Taxonomy" id="1679466"/>
    <lineage>
        <taxon>Bacteria</taxon>
        <taxon>Pseudomonadati</taxon>
        <taxon>Bacteroidota</taxon>
        <taxon>Flavobacteriia</taxon>
        <taxon>Flavobacteriales</taxon>
        <taxon>Weeksellaceae</taxon>
        <taxon>Apibacter</taxon>
    </lineage>
</organism>
<protein>
    <recommendedName>
        <fullName evidence="2">Nuclease SbcCD subunit D</fullName>
    </recommendedName>
</protein>
<dbReference type="GO" id="GO:0006310">
    <property type="term" value="P:DNA recombination"/>
    <property type="evidence" value="ECO:0007669"/>
    <property type="project" value="UniProtKB-KW"/>
</dbReference>
<keyword evidence="2" id="KW-0540">Nuclease</keyword>
<keyword evidence="2" id="KW-0235">DNA replication</keyword>
<dbReference type="InterPro" id="IPR041796">
    <property type="entry name" value="Mre11_N"/>
</dbReference>
<dbReference type="EMBL" id="PSZM01000037">
    <property type="protein sequence ID" value="PQL92688.1"/>
    <property type="molecule type" value="Genomic_DNA"/>
</dbReference>
<dbReference type="SUPFAM" id="SSF56300">
    <property type="entry name" value="Metallo-dependent phosphatases"/>
    <property type="match status" value="1"/>
</dbReference>
<dbReference type="InterPro" id="IPR029052">
    <property type="entry name" value="Metallo-depent_PP-like"/>
</dbReference>
<comment type="function">
    <text evidence="2">SbcCD cleaves DNA hairpin structures. These structures can inhibit DNA replication and are intermediates in certain DNA recombination reactions. The complex acts as a 3'-&gt;5' double strand exonuclease that can open hairpins. It also has a 5' single-strand endonuclease activity.</text>
</comment>
<dbReference type="AlphaFoldDB" id="A0A2S8ACM7"/>
<comment type="caution">
    <text evidence="3">The sequence shown here is derived from an EMBL/GenBank/DDBJ whole genome shotgun (WGS) entry which is preliminary data.</text>
</comment>
<dbReference type="GO" id="GO:0004519">
    <property type="term" value="F:endonuclease activity"/>
    <property type="evidence" value="ECO:0007669"/>
    <property type="project" value="UniProtKB-KW"/>
</dbReference>
<reference evidence="3 4" key="1">
    <citation type="submission" date="2018-02" db="EMBL/GenBank/DDBJ databases">
        <title>Genome sequences of Apibacter spp., gut symbionts of Asian honey bees.</title>
        <authorList>
            <person name="Kwong W.K."/>
            <person name="Steele M.I."/>
            <person name="Moran N.A."/>
        </authorList>
    </citation>
    <scope>NUCLEOTIDE SEQUENCE [LARGE SCALE GENOMIC DNA]</scope>
    <source>
        <strain evidence="4">wkB301</strain>
    </source>
</reference>
<dbReference type="RefSeq" id="WP_105246891.1">
    <property type="nucleotide sequence ID" value="NZ_PSZM01000037.1"/>
</dbReference>
<keyword evidence="1 2" id="KW-0378">Hydrolase</keyword>
<dbReference type="PANTHER" id="PTHR30337">
    <property type="entry name" value="COMPONENT OF ATP-DEPENDENT DSDNA EXONUCLEASE"/>
    <property type="match status" value="1"/>
</dbReference>
<dbReference type="GO" id="GO:0008408">
    <property type="term" value="F:3'-5' exonuclease activity"/>
    <property type="evidence" value="ECO:0007669"/>
    <property type="project" value="InterPro"/>
</dbReference>
<sequence>MKLLHTADWNIDFFGYDQKEEHIFFLDWLEKMIKEQRVDIFDGPNPSAELQKIYYRFLREVTTENSNLQIVIIAGNHDSAGRLEAPNPLLEEMNVHIRGVVRKNKDGEIDNRQLFIPLSKDRKIEAWCIAIPYLRQGDYPNAESYAKGVSALYDQLHSELQQIKGKDLPIIVMGYLQATGSEVYKNDRSEQTIINGLECISPEVFDKSDIVYTALGHLYKAQRVSGYENVRYAGSPLPMSFSEKYYKQGAYLMKIEHNQLKDIKRLDFETLALLNKSAYVRSNLKISNKLLMKYKTRLET</sequence>
<proteinExistence type="inferred from homology"/>
<dbReference type="InterPro" id="IPR050535">
    <property type="entry name" value="DNA_Repair-Maintenance_Comp"/>
</dbReference>
<dbReference type="Gene3D" id="3.60.21.10">
    <property type="match status" value="1"/>
</dbReference>
<comment type="subunit">
    <text evidence="2">Heterodimer of SbcC and SbcD.</text>
</comment>
<evidence type="ECO:0000256" key="1">
    <source>
        <dbReference type="ARBA" id="ARBA00022801"/>
    </source>
</evidence>
<dbReference type="Proteomes" id="UP000238042">
    <property type="component" value="Unassembled WGS sequence"/>
</dbReference>